<name>A0A076PSL7_COMTE</name>
<sequence length="72" mass="7402">MSVAWLVARQPASHELGRQEQSGAAGARAQDAVQALFLRMGGGKTACWLANTMQSLAFAGARLDSCGANAAP</sequence>
<dbReference type="Proteomes" id="UP000028782">
    <property type="component" value="Chromosome"/>
</dbReference>
<evidence type="ECO:0000313" key="2">
    <source>
        <dbReference type="Proteomes" id="UP000028782"/>
    </source>
</evidence>
<gene>
    <name evidence="1" type="ORF">O987_11105</name>
</gene>
<accession>A0A076PSL7</accession>
<dbReference type="KEGG" id="ctes:O987_11105"/>
<dbReference type="EMBL" id="CP006704">
    <property type="protein sequence ID" value="AIJ46342.1"/>
    <property type="molecule type" value="Genomic_DNA"/>
</dbReference>
<dbReference type="HOGENOM" id="CLU_2715449_0_0_4"/>
<organism evidence="1 2">
    <name type="scientific">Comamonas testosteroni TK102</name>
    <dbReference type="NCBI Taxonomy" id="1392005"/>
    <lineage>
        <taxon>Bacteria</taxon>
        <taxon>Pseudomonadati</taxon>
        <taxon>Pseudomonadota</taxon>
        <taxon>Betaproteobacteria</taxon>
        <taxon>Burkholderiales</taxon>
        <taxon>Comamonadaceae</taxon>
        <taxon>Comamonas</taxon>
    </lineage>
</organism>
<dbReference type="AlphaFoldDB" id="A0A076PSL7"/>
<evidence type="ECO:0000313" key="1">
    <source>
        <dbReference type="EMBL" id="AIJ46342.1"/>
    </source>
</evidence>
<protein>
    <submittedName>
        <fullName evidence="1">Uncharacterized protein</fullName>
    </submittedName>
</protein>
<proteinExistence type="predicted"/>
<reference evidence="1 2" key="1">
    <citation type="journal article" date="2014" name="Genome Announc.">
        <title>Complete Genome Sequence of Polychlorinated Biphenyl Degrader Comamonas testosteroni TK102 (NBRC 109938).</title>
        <authorList>
            <person name="Fukuda K."/>
            <person name="Hosoyama A."/>
            <person name="Tsuchikane K."/>
            <person name="Ohji S."/>
            <person name="Yamazoe A."/>
            <person name="Fujita N."/>
            <person name="Shintani M."/>
            <person name="Kimbara K."/>
        </authorList>
    </citation>
    <scope>NUCLEOTIDE SEQUENCE [LARGE SCALE GENOMIC DNA]</scope>
    <source>
        <strain evidence="1">TK102</strain>
    </source>
</reference>